<accession>A0AC34G952</accession>
<sequence>MNVYQNRRSAFELTRMQSNDSLNSERHYAKSIDSASNIPPSTANNIYASSPPRTVMDYHHTSPQATVAMSSPIMARRELSNPHQQPPPPPPQVYHHQQPQVLVDPNTGQQYYFPAAPQPQFYYPLVQAAPMYYHQPPPQGYLVSQAQPMPTSQGQQPPQSPTQPRAMFFHPHHPQPFNSSYGNGGYFVEHP</sequence>
<dbReference type="WBParaSite" id="ES5_v2.g26241.t1">
    <property type="protein sequence ID" value="ES5_v2.g26241.t1"/>
    <property type="gene ID" value="ES5_v2.g26241"/>
</dbReference>
<protein>
    <submittedName>
        <fullName evidence="2">Uncharacterized protein</fullName>
    </submittedName>
</protein>
<evidence type="ECO:0000313" key="1">
    <source>
        <dbReference type="Proteomes" id="UP000887579"/>
    </source>
</evidence>
<reference evidence="2" key="1">
    <citation type="submission" date="2022-11" db="UniProtKB">
        <authorList>
            <consortium name="WormBaseParasite"/>
        </authorList>
    </citation>
    <scope>IDENTIFICATION</scope>
</reference>
<proteinExistence type="predicted"/>
<organism evidence="1 2">
    <name type="scientific">Panagrolaimus sp. ES5</name>
    <dbReference type="NCBI Taxonomy" id="591445"/>
    <lineage>
        <taxon>Eukaryota</taxon>
        <taxon>Metazoa</taxon>
        <taxon>Ecdysozoa</taxon>
        <taxon>Nematoda</taxon>
        <taxon>Chromadorea</taxon>
        <taxon>Rhabditida</taxon>
        <taxon>Tylenchina</taxon>
        <taxon>Panagrolaimomorpha</taxon>
        <taxon>Panagrolaimoidea</taxon>
        <taxon>Panagrolaimidae</taxon>
        <taxon>Panagrolaimus</taxon>
    </lineage>
</organism>
<name>A0AC34G952_9BILA</name>
<evidence type="ECO:0000313" key="2">
    <source>
        <dbReference type="WBParaSite" id="ES5_v2.g26241.t1"/>
    </source>
</evidence>
<dbReference type="Proteomes" id="UP000887579">
    <property type="component" value="Unplaced"/>
</dbReference>